<evidence type="ECO:0000313" key="3">
    <source>
        <dbReference type="Proteomes" id="UP000033540"/>
    </source>
</evidence>
<dbReference type="InterPro" id="IPR011990">
    <property type="entry name" value="TPR-like_helical_dom_sf"/>
</dbReference>
<sequence length="388" mass="42512">MPLREILHKKDRINDTSGQYAAGVPSAFLSPVPQIIRSDTTSHEVVTPPIYDGDDVYHHQNTHLEVSPPSSSSRRRSLNPFSRSRAPSESLGSPPSQPRERRLSQLLHRDRRHSTATSTNIPSNLPQINNEKGDEQEREAQWEKRATVLVQRNPNLGSPLSPTSPGFGRNSIESRSRSSSRSGLSDPQGDVNIQEAIRLHEAGGRGKTIIEILGDMYILTQVTLAELEKSTEMFRRLADPNGANNALSQVLYGLALRHGWGCPKSEEQAVTYLSAAASNSASIESQALQAGMKKGGAAKGELVLAIFELGNCFRNGWGVKKDPAAARQYFETAANLGDTDAMNEVAWCYLEGFGGKKDKFAAAKYYRLAEQKGSKLVGNSWYVRPTLG</sequence>
<dbReference type="Pfam" id="PF08238">
    <property type="entry name" value="Sel1"/>
    <property type="match status" value="3"/>
</dbReference>
<feature type="compositionally biased region" description="Low complexity" evidence="1">
    <location>
        <begin position="67"/>
        <end position="85"/>
    </location>
</feature>
<evidence type="ECO:0000313" key="2">
    <source>
        <dbReference type="EMBL" id="KJK61970.1"/>
    </source>
</evidence>
<dbReference type="PANTHER" id="PTHR43628">
    <property type="entry name" value="ACTIVATOR OF C KINASE PROTEIN 1-RELATED"/>
    <property type="match status" value="1"/>
</dbReference>
<dbReference type="Gene3D" id="1.25.40.10">
    <property type="entry name" value="Tetratricopeptide repeat domain"/>
    <property type="match status" value="1"/>
</dbReference>
<comment type="caution">
    <text evidence="2">The sequence shown here is derived from an EMBL/GenBank/DDBJ whole genome shotgun (WGS) entry which is preliminary data.</text>
</comment>
<dbReference type="SUPFAM" id="SSF81901">
    <property type="entry name" value="HCP-like"/>
    <property type="match status" value="1"/>
</dbReference>
<name>A0A0F0I2M0_ASPPU</name>
<feature type="region of interest" description="Disordered" evidence="1">
    <location>
        <begin position="61"/>
        <end position="191"/>
    </location>
</feature>
<dbReference type="OrthoDB" id="2148946at2759"/>
<feature type="compositionally biased region" description="Basic and acidic residues" evidence="1">
    <location>
        <begin position="131"/>
        <end position="146"/>
    </location>
</feature>
<dbReference type="STRING" id="1403190.A0A0F0I2M0"/>
<gene>
    <name evidence="2" type="ORF">P875_00086472</name>
</gene>
<reference evidence="2 3" key="1">
    <citation type="submission" date="2015-02" db="EMBL/GenBank/DDBJ databases">
        <title>Draft genome sequence of Aspergillus parasiticus SU-1.</title>
        <authorList>
            <person name="Yu J."/>
            <person name="Fedorova N."/>
            <person name="Yin Y."/>
            <person name="Losada L."/>
            <person name="Zafar N."/>
            <person name="Taujale R."/>
            <person name="Ehrlich K.C."/>
            <person name="Bhatnagar D."/>
            <person name="Cleveland T.E."/>
            <person name="Bennett J.W."/>
            <person name="Nierman W.C."/>
        </authorList>
    </citation>
    <scope>NUCLEOTIDE SEQUENCE [LARGE SCALE GENOMIC DNA]</scope>
    <source>
        <strain evidence="3">ATCC 56775 / NRRL 5862 / SRRC 143 / SU-1</strain>
    </source>
</reference>
<dbReference type="EMBL" id="JZEE01000651">
    <property type="protein sequence ID" value="KJK61970.1"/>
    <property type="molecule type" value="Genomic_DNA"/>
</dbReference>
<feature type="compositionally biased region" description="Polar residues" evidence="1">
    <location>
        <begin position="115"/>
        <end position="130"/>
    </location>
</feature>
<dbReference type="GO" id="GO:0032153">
    <property type="term" value="C:cell division site"/>
    <property type="evidence" value="ECO:0007669"/>
    <property type="project" value="TreeGrafter"/>
</dbReference>
<organism evidence="2 3">
    <name type="scientific">Aspergillus parasiticus (strain ATCC 56775 / NRRL 5862 / SRRC 143 / SU-1)</name>
    <dbReference type="NCBI Taxonomy" id="1403190"/>
    <lineage>
        <taxon>Eukaryota</taxon>
        <taxon>Fungi</taxon>
        <taxon>Dikarya</taxon>
        <taxon>Ascomycota</taxon>
        <taxon>Pezizomycotina</taxon>
        <taxon>Eurotiomycetes</taxon>
        <taxon>Eurotiomycetidae</taxon>
        <taxon>Eurotiales</taxon>
        <taxon>Aspergillaceae</taxon>
        <taxon>Aspergillus</taxon>
        <taxon>Aspergillus subgen. Circumdati</taxon>
    </lineage>
</organism>
<dbReference type="InterPro" id="IPR052945">
    <property type="entry name" value="Mitotic_Regulator"/>
</dbReference>
<proteinExistence type="predicted"/>
<dbReference type="AlphaFoldDB" id="A0A0F0I2M0"/>
<dbReference type="GO" id="GO:0010972">
    <property type="term" value="P:negative regulation of G2/M transition of mitotic cell cycle"/>
    <property type="evidence" value="ECO:0007669"/>
    <property type="project" value="TreeGrafter"/>
</dbReference>
<protein>
    <submittedName>
        <fullName evidence="2">Sel1 repeat</fullName>
    </submittedName>
</protein>
<accession>A0A0F0I2M0</accession>
<dbReference type="PANTHER" id="PTHR43628:SF1">
    <property type="entry name" value="CHITIN SYNTHASE REGULATORY FACTOR 2-RELATED"/>
    <property type="match status" value="1"/>
</dbReference>
<dbReference type="InterPro" id="IPR006597">
    <property type="entry name" value="Sel1-like"/>
</dbReference>
<feature type="compositionally biased region" description="Polar residues" evidence="1">
    <location>
        <begin position="150"/>
        <end position="164"/>
    </location>
</feature>
<dbReference type="SMART" id="SM00671">
    <property type="entry name" value="SEL1"/>
    <property type="match status" value="3"/>
</dbReference>
<dbReference type="Proteomes" id="UP000033540">
    <property type="component" value="Unassembled WGS sequence"/>
</dbReference>
<evidence type="ECO:0000256" key="1">
    <source>
        <dbReference type="SAM" id="MobiDB-lite"/>
    </source>
</evidence>